<comment type="caution">
    <text evidence="1">The sequence shown here is derived from an EMBL/GenBank/DDBJ whole genome shotgun (WGS) entry which is preliminary data.</text>
</comment>
<dbReference type="EMBL" id="JAHKNG010000042">
    <property type="protein sequence ID" value="MBU3031839.1"/>
    <property type="molecule type" value="Genomic_DNA"/>
</dbReference>
<accession>A0ABS6AQB9</accession>
<keyword evidence="2" id="KW-1185">Reference proteome</keyword>
<reference evidence="1" key="1">
    <citation type="submission" date="2021-06" db="EMBL/GenBank/DDBJ databases">
        <title>Paracoccus bacterium XHP0099 sp. nov., isolated from the surface waters of the Yellow Sea.</title>
        <authorList>
            <person name="Xue H."/>
            <person name="Zhang D."/>
        </authorList>
    </citation>
    <scope>NUCLEOTIDE SEQUENCE</scope>
    <source>
        <strain evidence="1">XHP0099</strain>
    </source>
</reference>
<organism evidence="1 2">
    <name type="scientific">Paracoccus marinaquae</name>
    <dbReference type="NCBI Taxonomy" id="2841926"/>
    <lineage>
        <taxon>Bacteria</taxon>
        <taxon>Pseudomonadati</taxon>
        <taxon>Pseudomonadota</taxon>
        <taxon>Alphaproteobacteria</taxon>
        <taxon>Rhodobacterales</taxon>
        <taxon>Paracoccaceae</taxon>
        <taxon>Paracoccus</taxon>
    </lineage>
</organism>
<evidence type="ECO:0000313" key="2">
    <source>
        <dbReference type="Proteomes" id="UP001166191"/>
    </source>
</evidence>
<dbReference type="RefSeq" id="WP_216034460.1">
    <property type="nucleotide sequence ID" value="NZ_JAHKNG010000042.1"/>
</dbReference>
<gene>
    <name evidence="1" type="ORF">KNW02_17170</name>
</gene>
<name>A0ABS6AQB9_9RHOB</name>
<dbReference type="Proteomes" id="UP001166191">
    <property type="component" value="Unassembled WGS sequence"/>
</dbReference>
<evidence type="ECO:0000313" key="1">
    <source>
        <dbReference type="EMBL" id="MBU3031839.1"/>
    </source>
</evidence>
<protein>
    <submittedName>
        <fullName evidence="1">Uncharacterized protein</fullName>
    </submittedName>
</protein>
<sequence length="67" mass="7745">MIELIFTACLAAMPEHCRERTLLYTDITVNICMAQSQPVLAGWASDHPNWRIRTWTCRVQDPTQARI</sequence>
<proteinExistence type="predicted"/>